<feature type="transmembrane region" description="Helical" evidence="8">
    <location>
        <begin position="119"/>
        <end position="140"/>
    </location>
</feature>
<evidence type="ECO:0000256" key="7">
    <source>
        <dbReference type="ARBA" id="ARBA00023136"/>
    </source>
</evidence>
<dbReference type="InterPro" id="IPR003352">
    <property type="entry name" value="PTS_EIIC"/>
</dbReference>
<evidence type="ECO:0000256" key="8">
    <source>
        <dbReference type="SAM" id="Phobius"/>
    </source>
</evidence>
<evidence type="ECO:0000256" key="3">
    <source>
        <dbReference type="ARBA" id="ARBA00022475"/>
    </source>
</evidence>
<evidence type="ECO:0000256" key="5">
    <source>
        <dbReference type="ARBA" id="ARBA00022692"/>
    </source>
</evidence>
<reference evidence="10 11" key="1">
    <citation type="submission" date="2017-05" db="EMBL/GenBank/DDBJ databases">
        <title>Vagococcus spp. assemblies.</title>
        <authorList>
            <person name="Gulvik C.A."/>
        </authorList>
    </citation>
    <scope>NUCLEOTIDE SEQUENCE [LARGE SCALE GENOMIC DNA]</scope>
    <source>
        <strain evidence="10 11">DSM 24756</strain>
    </source>
</reference>
<organism evidence="10 11">
    <name type="scientific">Vagococcus entomophilus</name>
    <dbReference type="NCBI Taxonomy" id="1160095"/>
    <lineage>
        <taxon>Bacteria</taxon>
        <taxon>Bacillati</taxon>
        <taxon>Bacillota</taxon>
        <taxon>Bacilli</taxon>
        <taxon>Lactobacillales</taxon>
        <taxon>Enterococcaceae</taxon>
        <taxon>Vagococcus</taxon>
    </lineage>
</organism>
<keyword evidence="6 8" id="KW-1133">Transmembrane helix</keyword>
<evidence type="ECO:0000259" key="9">
    <source>
        <dbReference type="Pfam" id="PF13303"/>
    </source>
</evidence>
<dbReference type="AlphaFoldDB" id="A0A430AHJ7"/>
<keyword evidence="2" id="KW-0813">Transport</keyword>
<dbReference type="Pfam" id="PF13303">
    <property type="entry name" value="PTS_EIIC_2"/>
    <property type="match status" value="1"/>
</dbReference>
<feature type="domain" description="Phosphotransferase system EIIC" evidence="9">
    <location>
        <begin position="21"/>
        <end position="358"/>
    </location>
</feature>
<dbReference type="GO" id="GO:0008982">
    <property type="term" value="F:protein-N(PI)-phosphohistidine-sugar phosphotransferase activity"/>
    <property type="evidence" value="ECO:0007669"/>
    <property type="project" value="InterPro"/>
</dbReference>
<evidence type="ECO:0000256" key="4">
    <source>
        <dbReference type="ARBA" id="ARBA00022597"/>
    </source>
</evidence>
<dbReference type="GO" id="GO:0009401">
    <property type="term" value="P:phosphoenolpyruvate-dependent sugar phosphotransferase system"/>
    <property type="evidence" value="ECO:0007669"/>
    <property type="project" value="InterPro"/>
</dbReference>
<feature type="transmembrane region" description="Helical" evidence="8">
    <location>
        <begin position="325"/>
        <end position="347"/>
    </location>
</feature>
<feature type="transmembrane region" description="Helical" evidence="8">
    <location>
        <begin position="80"/>
        <end position="99"/>
    </location>
</feature>
<evidence type="ECO:0000256" key="1">
    <source>
        <dbReference type="ARBA" id="ARBA00004651"/>
    </source>
</evidence>
<name>A0A430AHJ7_9ENTE</name>
<keyword evidence="4" id="KW-0762">Sugar transport</keyword>
<feature type="transmembrane region" description="Helical" evidence="8">
    <location>
        <begin position="51"/>
        <end position="73"/>
    </location>
</feature>
<evidence type="ECO:0000256" key="2">
    <source>
        <dbReference type="ARBA" id="ARBA00022448"/>
    </source>
</evidence>
<feature type="transmembrane region" description="Helical" evidence="8">
    <location>
        <begin position="152"/>
        <end position="171"/>
    </location>
</feature>
<comment type="caution">
    <text evidence="10">The sequence shown here is derived from an EMBL/GenBank/DDBJ whole genome shotgun (WGS) entry which is preliminary data.</text>
</comment>
<dbReference type="OrthoDB" id="396983at2"/>
<sequence>MGATEQASQNEKITTREYVYRVSAGVSNAVLVMLGIGLLCETLANFVGWTAFHQIGTMAKILLAPAFGAAVAYQLKSNTLVLFSAMVASTVGSNSIFFINNAVPATTATSHAVVQPIGSGIITTGQPISAVLAALVAVLIGNWLTGKTPLDMVLVPFISVTIGGIVGLGLASVTTPALLAISKFMATSITISPLLGSSVIALAWSVLLMTPASSAALAIALTLDPVSSAAALIGCTSQFVGFTVMSWRENKIGANLAQGLITPKVQFANLTLHPQLVIPPFIAAIISAPIATVGFGFKTTYELAGIGLNSLIAPLNILSKSTTDFFVYLLVGVVLPAIISYIGFAIMQKMGKAQKGWLTIELQ</sequence>
<keyword evidence="11" id="KW-1185">Reference proteome</keyword>
<evidence type="ECO:0000313" key="10">
    <source>
        <dbReference type="EMBL" id="RSU07381.1"/>
    </source>
</evidence>
<gene>
    <name evidence="10" type="ORF">CBF30_09030</name>
</gene>
<feature type="transmembrane region" description="Helical" evidence="8">
    <location>
        <begin position="276"/>
        <end position="297"/>
    </location>
</feature>
<dbReference type="EMBL" id="NGJZ01000002">
    <property type="protein sequence ID" value="RSU07381.1"/>
    <property type="molecule type" value="Genomic_DNA"/>
</dbReference>
<dbReference type="RefSeq" id="WP_126825454.1">
    <property type="nucleotide sequence ID" value="NZ_JBHLWU010000002.1"/>
</dbReference>
<evidence type="ECO:0000256" key="6">
    <source>
        <dbReference type="ARBA" id="ARBA00022989"/>
    </source>
</evidence>
<feature type="transmembrane region" description="Helical" evidence="8">
    <location>
        <begin position="18"/>
        <end position="39"/>
    </location>
</feature>
<protein>
    <recommendedName>
        <fullName evidence="9">Phosphotransferase system EIIC domain-containing protein</fullName>
    </recommendedName>
</protein>
<dbReference type="GO" id="GO:0005886">
    <property type="term" value="C:plasma membrane"/>
    <property type="evidence" value="ECO:0007669"/>
    <property type="project" value="UniProtKB-SubCell"/>
</dbReference>
<keyword evidence="7 8" id="KW-0472">Membrane</keyword>
<evidence type="ECO:0000313" key="11">
    <source>
        <dbReference type="Proteomes" id="UP000288669"/>
    </source>
</evidence>
<comment type="subcellular location">
    <subcellularLocation>
        <location evidence="1">Cell membrane</location>
        <topology evidence="1">Multi-pass membrane protein</topology>
    </subcellularLocation>
</comment>
<keyword evidence="3" id="KW-1003">Cell membrane</keyword>
<dbReference type="Proteomes" id="UP000288669">
    <property type="component" value="Unassembled WGS sequence"/>
</dbReference>
<accession>A0A430AHJ7</accession>
<proteinExistence type="predicted"/>
<keyword evidence="5 8" id="KW-0812">Transmembrane</keyword>